<feature type="domain" description="PAS" evidence="8">
    <location>
        <begin position="629"/>
        <end position="678"/>
    </location>
</feature>
<dbReference type="NCBIfam" id="TIGR00229">
    <property type="entry name" value="sensory_box"/>
    <property type="match status" value="1"/>
</dbReference>
<evidence type="ECO:0000259" key="8">
    <source>
        <dbReference type="PROSITE" id="PS50112"/>
    </source>
</evidence>
<dbReference type="InterPro" id="IPR036097">
    <property type="entry name" value="HisK_dim/P_sf"/>
</dbReference>
<dbReference type="EC" id="2.7.13.3" evidence="2"/>
<sequence>MLPTLPLPVFNALPDAYLLLTPDLTIAAVSNAYLALTHTRREDLVGRQLFDAFPDHAHLPEAAVSISLRDSLRRVQATGQPHEMARLRYDLPDPAQPERVQARYWQPRNLPILDEQGQLLYYLLLVSDMTAQVQEEEQLHASQAREHTAQVEAEAQRNRLQTLIAQAPALIASLRGPNHVVELANDRFCQMVGHRSLVGRPYREAVPELGEQGFVDLLDAVYRTGETYAASETLAYIDRTNSGQTEPGYFNFIYQATRDAAGQVQGVLIFAYDVSEEVKARRQVEAQEQRSHDLNEELTTANEEIRTNNQELQQAEHNLRELNLQLEARVAERTQALQEALREAEHQREQVLTQQRTLQQILGQVPAAVATLTGPEHRCTFFNAHYQDLSGGRTRLGLTVAEVFPEVVAQGFVDLLDGVYRTGQPFVGMATPVLLYNKVNGQPEQHYVDFIYQPLVDEHGHTQGILAFVLDTTEKVLSQQRATEAQEKAQATAEQLAEQRNNFYQIFTQTPACIAILRGPEHRFDFINEPYQQLFPGRQLLSRPLAEALPEAHEQGFTALLDRVYQTGEAVFRAEMPLRVTAQNGCQLPVAYFTFTYQAYQEKGRTAGVSIFAFDVTEQVQARQEAAAQQAQLQALFEQAPVAVAILQGPELTIQVANSRVAQLWGRRPEQVIGKPLLEALPEVRDQGFPELLVQVRDTGQPFEAQEIAAMLERNGHLETVYFNFVYQPLHDAQGHITGVAVVATEVGEQVQARQQVQALNEQLQAANAELGASNQLLTRTNQDLDNFVYASSHDLKQPVNNLAGLFNELYRSIRFTDPQEEQILVPLIQQALQQLSVTIDDLAALGQAQQASEARPETVSLAELTEEVLTALEPQVRAARARITTNFDARPTLSFPRANLRTVLLNLLSNSLKYADPERPARVHLSVWVDAGQPVLVVQDNGLGFDADRYREELFHLFRRLHQHTAGTGVGLYLVNRIVQANGGHIEVESQVGAGATFRIWLGRA</sequence>
<feature type="coiled-coil region" evidence="6">
    <location>
        <begin position="277"/>
        <end position="357"/>
    </location>
</feature>
<keyword evidence="3" id="KW-0597">Phosphoprotein</keyword>
<dbReference type="SUPFAM" id="SSF55785">
    <property type="entry name" value="PYP-like sensor domain (PAS domain)"/>
    <property type="match status" value="5"/>
</dbReference>
<dbReference type="InterPro" id="IPR035965">
    <property type="entry name" value="PAS-like_dom_sf"/>
</dbReference>
<evidence type="ECO:0000256" key="3">
    <source>
        <dbReference type="ARBA" id="ARBA00022553"/>
    </source>
</evidence>
<feature type="domain" description="Histidine kinase" evidence="7">
    <location>
        <begin position="791"/>
        <end position="1006"/>
    </location>
</feature>
<dbReference type="PROSITE" id="PS50113">
    <property type="entry name" value="PAC"/>
    <property type="match status" value="1"/>
</dbReference>
<dbReference type="PROSITE" id="PS50112">
    <property type="entry name" value="PAS"/>
    <property type="match status" value="1"/>
</dbReference>
<dbReference type="Gene3D" id="3.30.565.10">
    <property type="entry name" value="Histidine kinase-like ATPase, C-terminal domain"/>
    <property type="match status" value="1"/>
</dbReference>
<gene>
    <name evidence="10" type="ORF">GCM10011378_12370</name>
</gene>
<dbReference type="CDD" id="cd00130">
    <property type="entry name" value="PAS"/>
    <property type="match status" value="2"/>
</dbReference>
<dbReference type="CDD" id="cd00082">
    <property type="entry name" value="HisKA"/>
    <property type="match status" value="1"/>
</dbReference>
<dbReference type="InterPro" id="IPR004358">
    <property type="entry name" value="Sig_transdc_His_kin-like_C"/>
</dbReference>
<evidence type="ECO:0000256" key="5">
    <source>
        <dbReference type="ARBA" id="ARBA00022777"/>
    </source>
</evidence>
<evidence type="ECO:0000259" key="7">
    <source>
        <dbReference type="PROSITE" id="PS50109"/>
    </source>
</evidence>
<dbReference type="Pfam" id="PF02518">
    <property type="entry name" value="HATPase_c"/>
    <property type="match status" value="1"/>
</dbReference>
<dbReference type="PROSITE" id="PS50109">
    <property type="entry name" value="HIS_KIN"/>
    <property type="match status" value="1"/>
</dbReference>
<comment type="catalytic activity">
    <reaction evidence="1">
        <text>ATP + protein L-histidine = ADP + protein N-phospho-L-histidine.</text>
        <dbReference type="EC" id="2.7.13.3"/>
    </reaction>
</comment>
<proteinExistence type="predicted"/>
<dbReference type="Proteomes" id="UP000601361">
    <property type="component" value="Unassembled WGS sequence"/>
</dbReference>
<dbReference type="SUPFAM" id="SSF47384">
    <property type="entry name" value="Homodimeric domain of signal transducing histidine kinase"/>
    <property type="match status" value="1"/>
</dbReference>
<dbReference type="PANTHER" id="PTHR43304">
    <property type="entry name" value="PHYTOCHROME-LIKE PROTEIN CPH1"/>
    <property type="match status" value="1"/>
</dbReference>
<evidence type="ECO:0000256" key="2">
    <source>
        <dbReference type="ARBA" id="ARBA00012438"/>
    </source>
</evidence>
<dbReference type="SUPFAM" id="SSF55874">
    <property type="entry name" value="ATPase domain of HSP90 chaperone/DNA topoisomerase II/histidine kinase"/>
    <property type="match status" value="1"/>
</dbReference>
<dbReference type="SMART" id="SM00091">
    <property type="entry name" value="PAS"/>
    <property type="match status" value="5"/>
</dbReference>
<dbReference type="InterPro" id="IPR005467">
    <property type="entry name" value="His_kinase_dom"/>
</dbReference>
<accession>A0ABQ1WLV4</accession>
<dbReference type="InterPro" id="IPR052162">
    <property type="entry name" value="Sensor_kinase/Photoreceptor"/>
</dbReference>
<reference evidence="11" key="1">
    <citation type="journal article" date="2019" name="Int. J. Syst. Evol. Microbiol.">
        <title>The Global Catalogue of Microorganisms (GCM) 10K type strain sequencing project: providing services to taxonomists for standard genome sequencing and annotation.</title>
        <authorList>
            <consortium name="The Broad Institute Genomics Platform"/>
            <consortium name="The Broad Institute Genome Sequencing Center for Infectious Disease"/>
            <person name="Wu L."/>
            <person name="Ma J."/>
        </authorList>
    </citation>
    <scope>NUCLEOTIDE SEQUENCE [LARGE SCALE GENOMIC DNA]</scope>
    <source>
        <strain evidence="11">CGMCC 1.12990</strain>
    </source>
</reference>
<dbReference type="SMART" id="SM00387">
    <property type="entry name" value="HATPase_c"/>
    <property type="match status" value="1"/>
</dbReference>
<keyword evidence="4" id="KW-0808">Transferase</keyword>
<comment type="caution">
    <text evidence="10">The sequence shown here is derived from an EMBL/GenBank/DDBJ whole genome shotgun (WGS) entry which is preliminary data.</text>
</comment>
<evidence type="ECO:0000313" key="11">
    <source>
        <dbReference type="Proteomes" id="UP000601361"/>
    </source>
</evidence>
<dbReference type="EMBL" id="BMGS01000003">
    <property type="protein sequence ID" value="GGG37587.1"/>
    <property type="molecule type" value="Genomic_DNA"/>
</dbReference>
<keyword evidence="11" id="KW-1185">Reference proteome</keyword>
<dbReference type="Pfam" id="PF08448">
    <property type="entry name" value="PAS_4"/>
    <property type="match status" value="5"/>
</dbReference>
<dbReference type="InterPro" id="IPR036890">
    <property type="entry name" value="HATPase_C_sf"/>
</dbReference>
<keyword evidence="5" id="KW-0418">Kinase</keyword>
<evidence type="ECO:0000256" key="1">
    <source>
        <dbReference type="ARBA" id="ARBA00000085"/>
    </source>
</evidence>
<dbReference type="RefSeq" id="WP_188556949.1">
    <property type="nucleotide sequence ID" value="NZ_BMGS01000003.1"/>
</dbReference>
<evidence type="ECO:0000256" key="6">
    <source>
        <dbReference type="SAM" id="Coils"/>
    </source>
</evidence>
<keyword evidence="6" id="KW-0175">Coiled coil</keyword>
<dbReference type="Gene3D" id="1.10.287.130">
    <property type="match status" value="1"/>
</dbReference>
<evidence type="ECO:0000259" key="9">
    <source>
        <dbReference type="PROSITE" id="PS50113"/>
    </source>
</evidence>
<evidence type="ECO:0000256" key="4">
    <source>
        <dbReference type="ARBA" id="ARBA00022679"/>
    </source>
</evidence>
<dbReference type="InterPro" id="IPR003594">
    <property type="entry name" value="HATPase_dom"/>
</dbReference>
<dbReference type="InterPro" id="IPR000014">
    <property type="entry name" value="PAS"/>
</dbReference>
<dbReference type="InterPro" id="IPR003661">
    <property type="entry name" value="HisK_dim/P_dom"/>
</dbReference>
<dbReference type="InterPro" id="IPR000700">
    <property type="entry name" value="PAS-assoc_C"/>
</dbReference>
<feature type="coiled-coil region" evidence="6">
    <location>
        <begin position="750"/>
        <end position="777"/>
    </location>
</feature>
<dbReference type="InterPro" id="IPR013656">
    <property type="entry name" value="PAS_4"/>
</dbReference>
<feature type="domain" description="PAC" evidence="9">
    <location>
        <begin position="701"/>
        <end position="759"/>
    </location>
</feature>
<protein>
    <recommendedName>
        <fullName evidence="2">histidine kinase</fullName>
        <ecNumber evidence="2">2.7.13.3</ecNumber>
    </recommendedName>
</protein>
<name>A0ABQ1WLV4_9BACT</name>
<evidence type="ECO:0000313" key="10">
    <source>
        <dbReference type="EMBL" id="GGG37587.1"/>
    </source>
</evidence>
<dbReference type="Gene3D" id="3.30.450.20">
    <property type="entry name" value="PAS domain"/>
    <property type="match status" value="5"/>
</dbReference>
<dbReference type="PRINTS" id="PR00344">
    <property type="entry name" value="BCTRLSENSOR"/>
</dbReference>
<organism evidence="10 11">
    <name type="scientific">Hymenobacter glacieicola</name>
    <dbReference type="NCBI Taxonomy" id="1562124"/>
    <lineage>
        <taxon>Bacteria</taxon>
        <taxon>Pseudomonadati</taxon>
        <taxon>Bacteroidota</taxon>
        <taxon>Cytophagia</taxon>
        <taxon>Cytophagales</taxon>
        <taxon>Hymenobacteraceae</taxon>
        <taxon>Hymenobacter</taxon>
    </lineage>
</organism>
<dbReference type="PANTHER" id="PTHR43304:SF1">
    <property type="entry name" value="PAC DOMAIN-CONTAINING PROTEIN"/>
    <property type="match status" value="1"/>
</dbReference>